<dbReference type="GO" id="GO:0004197">
    <property type="term" value="F:cysteine-type endopeptidase activity"/>
    <property type="evidence" value="ECO:0007669"/>
    <property type="project" value="InterPro"/>
</dbReference>
<dbReference type="AlphaFoldDB" id="A0A7W7MQF8"/>
<feature type="compositionally biased region" description="Pro residues" evidence="1">
    <location>
        <begin position="208"/>
        <end position="220"/>
    </location>
</feature>
<evidence type="ECO:0000259" key="2">
    <source>
        <dbReference type="PROSITE" id="PS50234"/>
    </source>
</evidence>
<protein>
    <submittedName>
        <fullName evidence="3">Mg-chelatase subunit ChlD</fullName>
    </submittedName>
</protein>
<dbReference type="PROSITE" id="PS00018">
    <property type="entry name" value="EF_HAND_1"/>
    <property type="match status" value="1"/>
</dbReference>
<feature type="domain" description="VWFA" evidence="2">
    <location>
        <begin position="606"/>
        <end position="783"/>
    </location>
</feature>
<evidence type="ECO:0000313" key="4">
    <source>
        <dbReference type="Proteomes" id="UP000578112"/>
    </source>
</evidence>
<dbReference type="InterPro" id="IPR018247">
    <property type="entry name" value="EF_Hand_1_Ca_BS"/>
</dbReference>
<dbReference type="Pfam" id="PF00656">
    <property type="entry name" value="Peptidase_C14"/>
    <property type="match status" value="1"/>
</dbReference>
<dbReference type="SUPFAM" id="SSF53300">
    <property type="entry name" value="vWA-like"/>
    <property type="match status" value="1"/>
</dbReference>
<name>A0A7W7MQF8_9ACTN</name>
<dbReference type="Gene3D" id="3.40.50.1460">
    <property type="match status" value="1"/>
</dbReference>
<reference evidence="3 4" key="1">
    <citation type="submission" date="2020-08" db="EMBL/GenBank/DDBJ databases">
        <title>Sequencing the genomes of 1000 actinobacteria strains.</title>
        <authorList>
            <person name="Klenk H.-P."/>
        </authorList>
    </citation>
    <scope>NUCLEOTIDE SEQUENCE [LARGE SCALE GENOMIC DNA]</scope>
    <source>
        <strain evidence="3 4">DSM 43149</strain>
    </source>
</reference>
<organism evidence="3 4">
    <name type="scientific">Actinoplanes digitatis</name>
    <dbReference type="NCBI Taxonomy" id="1868"/>
    <lineage>
        <taxon>Bacteria</taxon>
        <taxon>Bacillati</taxon>
        <taxon>Actinomycetota</taxon>
        <taxon>Actinomycetes</taxon>
        <taxon>Micromonosporales</taxon>
        <taxon>Micromonosporaceae</taxon>
        <taxon>Actinoplanes</taxon>
    </lineage>
</organism>
<dbReference type="Pfam" id="PF13519">
    <property type="entry name" value="VWA_2"/>
    <property type="match status" value="1"/>
</dbReference>
<dbReference type="InterPro" id="IPR002035">
    <property type="entry name" value="VWF_A"/>
</dbReference>
<proteinExistence type="predicted"/>
<dbReference type="Proteomes" id="UP000578112">
    <property type="component" value="Unassembled WGS sequence"/>
</dbReference>
<feature type="region of interest" description="Disordered" evidence="1">
    <location>
        <begin position="204"/>
        <end position="225"/>
    </location>
</feature>
<evidence type="ECO:0000256" key="1">
    <source>
        <dbReference type="SAM" id="MobiDB-lite"/>
    </source>
</evidence>
<dbReference type="Gene3D" id="3.40.50.410">
    <property type="entry name" value="von Willebrand factor, type A domain"/>
    <property type="match status" value="1"/>
</dbReference>
<dbReference type="InterPro" id="IPR011600">
    <property type="entry name" value="Pept_C14_caspase"/>
</dbReference>
<comment type="caution">
    <text evidence="3">The sequence shown here is derived from an EMBL/GenBank/DDBJ whole genome shotgun (WGS) entry which is preliminary data.</text>
</comment>
<accession>A0A7W7MQF8</accession>
<dbReference type="InterPro" id="IPR036465">
    <property type="entry name" value="vWFA_dom_sf"/>
</dbReference>
<gene>
    <name evidence="3" type="ORF">BJ971_002920</name>
</gene>
<keyword evidence="4" id="KW-1185">Reference proteome</keyword>
<dbReference type="PROSITE" id="PS50234">
    <property type="entry name" value="VWFA"/>
    <property type="match status" value="1"/>
</dbReference>
<dbReference type="EMBL" id="JACHNH010000001">
    <property type="protein sequence ID" value="MBB4762364.1"/>
    <property type="molecule type" value="Genomic_DNA"/>
</dbReference>
<evidence type="ECO:0000313" key="3">
    <source>
        <dbReference type="EMBL" id="MBB4762364.1"/>
    </source>
</evidence>
<dbReference type="GO" id="GO:0006508">
    <property type="term" value="P:proteolysis"/>
    <property type="evidence" value="ECO:0007669"/>
    <property type="project" value="InterPro"/>
</dbReference>
<dbReference type="SMART" id="SM00327">
    <property type="entry name" value="VWA"/>
    <property type="match status" value="1"/>
</dbReference>
<sequence>MRAAGLMVRDFFSHADPDDMLLLHISGHGERDSDGNLYFVNHDTMRDSLWVTGLKADHISAEIRDSPARRIVVLLDCCYAGAFVQHDGVLAGLGPEKPPASTPMPGYKAGNPDDRHHRGEVVITAATSIEHAYESDAGLFTRCVVHGLETGRADMNRDGAVDSYELYQYVAARMRRDAATPRQSPTYSAHRMQGILRIAHSARDLAPDRPPPPRPAPAPATVPRGRGPLPRRVLLPLLVVAGLLCGCGIQADGAVAGGGCPAPAQVRVAAAPGGLGAYREVAAGFEGWVAERQHGCRAVDLYVYPAAVDDLTEGLRRGWGVGGDGRDYLRDVGPHPDVWLPAAADEVPPDSRDVIDRVELIGQTPIVLGVPARARIPGDEEQRPSVLSLPALLAAVGGRHGVVRGDFAGSAVARMATATLYQDGTLDPALARTDIEQPLERFLDSGGYPVGDEAALLCHQRRVRGSTAVLLTEQQVVRFNRGDAPDGGCVGGAAPAAGDRLHAFYPATTPAVRQVAVTLNWPRSAQGGTARSYAAWFVRWLRQKPGRQALLRSGLRPIGLDAADPIGPANGALADWPFAHWVPGEPNALTRRDVAALYAAARRPGRFLVALDASGSMNTVTADPDRTRFEVAAAAVEQAASRLGRRDELGLLTFSGRSAREVLPIAAAGGDPVGRVRRSAAGIRPAGDTPLYEAVRRGAAALRAGPGDAQRTLVVLTDGKDTSGQPRPSAAQTAGVRIFVIAVGDVSCADAALAALTTDSGGRCFDAGPDSLQPALTSMFRAVWDMEGD</sequence>